<dbReference type="Proteomes" id="UP000281553">
    <property type="component" value="Unassembled WGS sequence"/>
</dbReference>
<keyword evidence="1" id="KW-0472">Membrane</keyword>
<accession>A0A3P7LGT8</accession>
<feature type="transmembrane region" description="Helical" evidence="1">
    <location>
        <begin position="245"/>
        <end position="265"/>
    </location>
</feature>
<dbReference type="OrthoDB" id="6255616at2759"/>
<evidence type="ECO:0000313" key="3">
    <source>
        <dbReference type="Proteomes" id="UP000281553"/>
    </source>
</evidence>
<evidence type="ECO:0000313" key="2">
    <source>
        <dbReference type="EMBL" id="VDN12610.1"/>
    </source>
</evidence>
<keyword evidence="1" id="KW-0812">Transmembrane</keyword>
<reference evidence="2 3" key="1">
    <citation type="submission" date="2018-11" db="EMBL/GenBank/DDBJ databases">
        <authorList>
            <consortium name="Pathogen Informatics"/>
        </authorList>
    </citation>
    <scope>NUCLEOTIDE SEQUENCE [LARGE SCALE GENOMIC DNA]</scope>
</reference>
<keyword evidence="3" id="KW-1185">Reference proteome</keyword>
<dbReference type="Gene3D" id="1.20.1070.10">
    <property type="entry name" value="Rhodopsin 7-helix transmembrane proteins"/>
    <property type="match status" value="1"/>
</dbReference>
<feature type="transmembrane region" description="Helical" evidence="1">
    <location>
        <begin position="92"/>
        <end position="117"/>
    </location>
</feature>
<evidence type="ECO:0008006" key="4">
    <source>
        <dbReference type="Google" id="ProtNLM"/>
    </source>
</evidence>
<gene>
    <name evidence="2" type="ORF">DILT_LOCUS8441</name>
</gene>
<evidence type="ECO:0000256" key="1">
    <source>
        <dbReference type="SAM" id="Phobius"/>
    </source>
</evidence>
<feature type="transmembrane region" description="Helical" evidence="1">
    <location>
        <begin position="53"/>
        <end position="72"/>
    </location>
</feature>
<keyword evidence="1" id="KW-1133">Transmembrane helix</keyword>
<feature type="transmembrane region" description="Helical" evidence="1">
    <location>
        <begin position="181"/>
        <end position="211"/>
    </location>
</feature>
<feature type="transmembrane region" description="Helical" evidence="1">
    <location>
        <begin position="20"/>
        <end position="41"/>
    </location>
</feature>
<sequence length="342" mass="38475">MSQVYWICPTSLPPRDSVYVLRMIILPVGLLANTSTFVLLCRLSGRTRTSLTMLRSLIFAGAVRTFLELFRQQPSLAMPSFTSDTLGAGVCVVWESGFLTVAINLFDSLVLVFVVSYRATQIAFKYQYSFSSSAYIDLVCASCLCLACFLCAVPQCFVVAWREGQCECLDRNMPYGKLLLIYAGSFVKYGIDIFINAPLLTISSVQIILWVRSTPPAKLIDTLNSLAFSGTSESLRREFEQPQGWWTASMCMVVLSVNFLLLTAYSTVQKMFSVSGVFLLDDNSYWTRFGDCLMLLHVTTAPFIVMIYIPALRHQMKSFYRKIAAGFRFRRQTVPSLLTLPK</sequence>
<proteinExistence type="predicted"/>
<organism evidence="2 3">
    <name type="scientific">Dibothriocephalus latus</name>
    <name type="common">Fish tapeworm</name>
    <name type="synonym">Diphyllobothrium latum</name>
    <dbReference type="NCBI Taxonomy" id="60516"/>
    <lineage>
        <taxon>Eukaryota</taxon>
        <taxon>Metazoa</taxon>
        <taxon>Spiralia</taxon>
        <taxon>Lophotrochozoa</taxon>
        <taxon>Platyhelminthes</taxon>
        <taxon>Cestoda</taxon>
        <taxon>Eucestoda</taxon>
        <taxon>Diphyllobothriidea</taxon>
        <taxon>Diphyllobothriidae</taxon>
        <taxon>Dibothriocephalus</taxon>
    </lineage>
</organism>
<protein>
    <recommendedName>
        <fullName evidence="4">G-protein coupled receptors family 1 profile domain-containing protein</fullName>
    </recommendedName>
</protein>
<dbReference type="AlphaFoldDB" id="A0A3P7LGT8"/>
<feature type="transmembrane region" description="Helical" evidence="1">
    <location>
        <begin position="285"/>
        <end position="312"/>
    </location>
</feature>
<feature type="transmembrane region" description="Helical" evidence="1">
    <location>
        <begin position="138"/>
        <end position="161"/>
    </location>
</feature>
<dbReference type="EMBL" id="UYRU01054302">
    <property type="protein sequence ID" value="VDN12610.1"/>
    <property type="molecule type" value="Genomic_DNA"/>
</dbReference>
<name>A0A3P7LGT8_DIBLA</name>